<gene>
    <name evidence="4" type="ORF">EGM88_08190</name>
</gene>
<dbReference type="EMBL" id="RPFJ01000009">
    <property type="protein sequence ID" value="RPD97758.1"/>
    <property type="molecule type" value="Genomic_DNA"/>
</dbReference>
<sequence>MRYFYKYSLVLTVIFLLNACATYKTQLKKGVSSIALPNKEIEHTFYLIGDAGNSKIGASTIALQLFKKQLSKASKNSTAIFLGDNVYPKGFVAEQHKNRAFAEHQLIVQTDAVKDFKGQVIFIPGNHDWYSGIKGLHAQEEYIENIIGDGSFLPEKGCPIDKVHVSDDVELIIIDSEWYLTDWDKHPTVNDDCEIRTRERFYEEFESLVKKARGKTTLIAIHHPMFTNGPHGGQYSFTSHLKPIPILGSLKNVIRKTSGISPADIQNSDYNTMIKRLVTLARENDKVIFVSGHEHNLQYLKRDNIAQIISGSGSKNTPTRNISAEFTSSEPGFAILDVYKDGSSYVRFISAKTNEILFQSEVLKAKQKKEISFSESFPDSVKASIYKKNEIDKSKLFKFIWGERYRNYYGVKVKAPTVRLDTLFGGLIPLRKGGGNQTTSLRLINKEGRQYVMRNLRKNAEVYLQAMAFKEQYVMGDFENTVTESVLLDFYTGAHPYALLTISVMSDALNIFHTNPALYYVPKQHALGAYNDEFGDELYVIEEHVGDSQTNVKSFGYTNKIESTDDLVKKLRKDEKYVVDEASYLRARLFDIVIGDWDRHQDQWRWAEFKDEDNDNVNFKPIPRDRDQVFSVMGDGAFMEIATRIIPPLKHMEGFSEEIRNIKGFNLNPFPLDMIILNRTSKEEWKKQVEYIQNKLTPEVVDKALKKLPKEVQDDRVAEIKNKLLARINNLHNTADDYYKVINKVAIIRGTDKDDWFDIERLPEGETKVTAYRIKKGEKADVFHQKTYQKEDTKEIWIYGLDDDDVFKIYGVGNNFIKTRIIGGQNNDTYVVENGKKVKIYDYKSKKNKFITNKGRVKLTDDYDTNVYDYSKIKNNTNQFLPTVGYNPDDGVKLGVQNTFTKYGLERNPFTASHVVSGAYYFATAGFELNYNGEFANVLGDWNLVLDSRFTSPNYSVNFFNFGNESKNPNYLNDNSFNKNYNRVKISSMSFNPSLVKTGTYGTKFSIGTSIESIEVEETTGRFINVFYDETEIENTNYFLGVDTEFSYKNQDNKAFPTMGMQLSIQGGYKTSLEKSTGFGYLKPSLSFNYQLVPSGQLVLATKFKGSIIFGDNFEFYQASSIGGTDGLRGYRNQRFTGKSSFYQSTDVRLNLRKVRTKFLPLYLGVYGGFDYGRVWLDDEESEKWHNSYGGGIFANASDVVTLQVSLFTATERIRFAFGVGFTF</sequence>
<dbReference type="RefSeq" id="WP_123897483.1">
    <property type="nucleotide sequence ID" value="NZ_RPFJ01000009.1"/>
</dbReference>
<evidence type="ECO:0000259" key="3">
    <source>
        <dbReference type="Pfam" id="PF00149"/>
    </source>
</evidence>
<proteinExistence type="predicted"/>
<dbReference type="Proteomes" id="UP000270856">
    <property type="component" value="Unassembled WGS sequence"/>
</dbReference>
<comment type="caution">
    <text evidence="4">The sequence shown here is derived from an EMBL/GenBank/DDBJ whole genome shotgun (WGS) entry which is preliminary data.</text>
</comment>
<evidence type="ECO:0000256" key="2">
    <source>
        <dbReference type="ARBA" id="ARBA00022801"/>
    </source>
</evidence>
<protein>
    <submittedName>
        <fullName evidence="4">Phosphoesterase</fullName>
    </submittedName>
</protein>
<reference evidence="4 5" key="1">
    <citation type="submission" date="2018-11" db="EMBL/GenBank/DDBJ databases">
        <title>Aureibaculum marinum gen. nov., sp. nov., a member of the family Flavobacteriaceae isolated from the Bohai Sea.</title>
        <authorList>
            <person name="Ji X."/>
        </authorList>
    </citation>
    <scope>NUCLEOTIDE SEQUENCE [LARGE SCALE GENOMIC DNA]</scope>
    <source>
        <strain evidence="4 5">BH-SD17</strain>
    </source>
</reference>
<organism evidence="4 5">
    <name type="scientific">Aureibaculum marinum</name>
    <dbReference type="NCBI Taxonomy" id="2487930"/>
    <lineage>
        <taxon>Bacteria</taxon>
        <taxon>Pseudomonadati</taxon>
        <taxon>Bacteroidota</taxon>
        <taxon>Flavobacteriia</taxon>
        <taxon>Flavobacteriales</taxon>
        <taxon>Flavobacteriaceae</taxon>
        <taxon>Aureibaculum</taxon>
    </lineage>
</organism>
<dbReference type="InterPro" id="IPR029052">
    <property type="entry name" value="Metallo-depent_PP-like"/>
</dbReference>
<evidence type="ECO:0000256" key="1">
    <source>
        <dbReference type="ARBA" id="ARBA00022729"/>
    </source>
</evidence>
<keyword evidence="5" id="KW-1185">Reference proteome</keyword>
<dbReference type="Pfam" id="PF00149">
    <property type="entry name" value="Metallophos"/>
    <property type="match status" value="1"/>
</dbReference>
<dbReference type="InterPro" id="IPR004843">
    <property type="entry name" value="Calcineurin-like_PHP"/>
</dbReference>
<dbReference type="Gene3D" id="3.60.21.10">
    <property type="match status" value="1"/>
</dbReference>
<dbReference type="OrthoDB" id="333971at2"/>
<feature type="domain" description="Calcineurin-like phosphoesterase" evidence="3">
    <location>
        <begin position="45"/>
        <end position="295"/>
    </location>
</feature>
<dbReference type="InterPro" id="IPR051558">
    <property type="entry name" value="Metallophosphoesterase_PAP"/>
</dbReference>
<accession>A0A3N4NTU5</accession>
<evidence type="ECO:0000313" key="5">
    <source>
        <dbReference type="Proteomes" id="UP000270856"/>
    </source>
</evidence>
<keyword evidence="1" id="KW-0732">Signal</keyword>
<dbReference type="AlphaFoldDB" id="A0A3N4NTU5"/>
<name>A0A3N4NTU5_9FLAO</name>
<dbReference type="PANTHER" id="PTHR10161:SF14">
    <property type="entry name" value="TARTRATE-RESISTANT ACID PHOSPHATASE TYPE 5"/>
    <property type="match status" value="1"/>
</dbReference>
<evidence type="ECO:0000313" key="4">
    <source>
        <dbReference type="EMBL" id="RPD97758.1"/>
    </source>
</evidence>
<keyword evidence="2" id="KW-0378">Hydrolase</keyword>
<dbReference type="PANTHER" id="PTHR10161">
    <property type="entry name" value="TARTRATE-RESISTANT ACID PHOSPHATASE TYPE 5"/>
    <property type="match status" value="1"/>
</dbReference>
<dbReference type="GO" id="GO:0016787">
    <property type="term" value="F:hydrolase activity"/>
    <property type="evidence" value="ECO:0007669"/>
    <property type="project" value="UniProtKB-KW"/>
</dbReference>
<dbReference type="SUPFAM" id="SSF56300">
    <property type="entry name" value="Metallo-dependent phosphatases"/>
    <property type="match status" value="1"/>
</dbReference>